<evidence type="ECO:0000313" key="1">
    <source>
        <dbReference type="EMBL" id="KAJ8951548.1"/>
    </source>
</evidence>
<organism evidence="1 2">
    <name type="scientific">Aromia moschata</name>
    <dbReference type="NCBI Taxonomy" id="1265417"/>
    <lineage>
        <taxon>Eukaryota</taxon>
        <taxon>Metazoa</taxon>
        <taxon>Ecdysozoa</taxon>
        <taxon>Arthropoda</taxon>
        <taxon>Hexapoda</taxon>
        <taxon>Insecta</taxon>
        <taxon>Pterygota</taxon>
        <taxon>Neoptera</taxon>
        <taxon>Endopterygota</taxon>
        <taxon>Coleoptera</taxon>
        <taxon>Polyphaga</taxon>
        <taxon>Cucujiformia</taxon>
        <taxon>Chrysomeloidea</taxon>
        <taxon>Cerambycidae</taxon>
        <taxon>Cerambycinae</taxon>
        <taxon>Callichromatini</taxon>
        <taxon>Aromia</taxon>
    </lineage>
</organism>
<dbReference type="Proteomes" id="UP001162162">
    <property type="component" value="Unassembled WGS sequence"/>
</dbReference>
<name>A0AAV8YK50_9CUCU</name>
<sequence>MENLSAVDKKDNIPKNKITITREQVGAAIMEEEVRIKCNDYINLVNNSNTLKGDNDQWRKVLNNKRKRPVIVGNNSTIEVNGRAIKGVPKTTALHVYRVDPTMNANDLKDLLKIHFPEVTCEAITSKHPELYSSFKVNILEENYNKAMEASKWPTGAYVQRFLQLRRREDIQIR</sequence>
<comment type="caution">
    <text evidence="1">The sequence shown here is derived from an EMBL/GenBank/DDBJ whole genome shotgun (WGS) entry which is preliminary data.</text>
</comment>
<keyword evidence="2" id="KW-1185">Reference proteome</keyword>
<accession>A0AAV8YK50</accession>
<gene>
    <name evidence="1" type="ORF">NQ318_020421</name>
</gene>
<reference evidence="1" key="1">
    <citation type="journal article" date="2023" name="Insect Mol. Biol.">
        <title>Genome sequencing provides insights into the evolution of gene families encoding plant cell wall-degrading enzymes in longhorned beetles.</title>
        <authorList>
            <person name="Shin N.R."/>
            <person name="Okamura Y."/>
            <person name="Kirsch R."/>
            <person name="Pauchet Y."/>
        </authorList>
    </citation>
    <scope>NUCLEOTIDE SEQUENCE</scope>
    <source>
        <strain evidence="1">AMC_N1</strain>
    </source>
</reference>
<dbReference type="EMBL" id="JAPWTK010000082">
    <property type="protein sequence ID" value="KAJ8951548.1"/>
    <property type="molecule type" value="Genomic_DNA"/>
</dbReference>
<protein>
    <submittedName>
        <fullName evidence="1">Uncharacterized protein</fullName>
    </submittedName>
</protein>
<evidence type="ECO:0000313" key="2">
    <source>
        <dbReference type="Proteomes" id="UP001162162"/>
    </source>
</evidence>
<dbReference type="AlphaFoldDB" id="A0AAV8YK50"/>
<proteinExistence type="predicted"/>